<sequence>MNGATFGAPGVGAGAGTDQQRQADGPTTDLVRAANVVRVHLERAVLREFGLRWTGFDILQLVCHRRRVETRTVAAALGISKGTVTGISARLLALGLIRRHTQPADRRRVVLAPTAAGWELTHRIMRRVAAEENLMLRRTSPLPESGALAVLRCVADACPPAGPTPPT</sequence>
<dbReference type="InterPro" id="IPR000835">
    <property type="entry name" value="HTH_MarR-typ"/>
</dbReference>
<feature type="region of interest" description="Disordered" evidence="4">
    <location>
        <begin position="1"/>
        <end position="25"/>
    </location>
</feature>
<evidence type="ECO:0000256" key="4">
    <source>
        <dbReference type="SAM" id="MobiDB-lite"/>
    </source>
</evidence>
<dbReference type="RefSeq" id="WP_203922444.1">
    <property type="nucleotide sequence ID" value="NZ_BONZ01000075.1"/>
</dbReference>
<dbReference type="Pfam" id="PF01047">
    <property type="entry name" value="MarR"/>
    <property type="match status" value="1"/>
</dbReference>
<reference evidence="6" key="1">
    <citation type="submission" date="2021-01" db="EMBL/GenBank/DDBJ databases">
        <title>Whole genome shotgun sequence of Rugosimonospora africana NBRC 104875.</title>
        <authorList>
            <person name="Komaki H."/>
            <person name="Tamura T."/>
        </authorList>
    </citation>
    <scope>NUCLEOTIDE SEQUENCE</scope>
    <source>
        <strain evidence="6">NBRC 104875</strain>
    </source>
</reference>
<feature type="domain" description="HTH marR-type" evidence="5">
    <location>
        <begin position="23"/>
        <end position="156"/>
    </location>
</feature>
<keyword evidence="3" id="KW-0804">Transcription</keyword>
<name>A0A8J3VU75_9ACTN</name>
<evidence type="ECO:0000313" key="7">
    <source>
        <dbReference type="Proteomes" id="UP000642748"/>
    </source>
</evidence>
<keyword evidence="2" id="KW-0238">DNA-binding</keyword>
<dbReference type="EMBL" id="BONZ01000075">
    <property type="protein sequence ID" value="GIH18955.1"/>
    <property type="molecule type" value="Genomic_DNA"/>
</dbReference>
<evidence type="ECO:0000259" key="5">
    <source>
        <dbReference type="PROSITE" id="PS50995"/>
    </source>
</evidence>
<keyword evidence="1" id="KW-0805">Transcription regulation</keyword>
<dbReference type="InterPro" id="IPR023187">
    <property type="entry name" value="Tscrpt_reg_MarR-type_CS"/>
</dbReference>
<keyword evidence="7" id="KW-1185">Reference proteome</keyword>
<dbReference type="GO" id="GO:0003677">
    <property type="term" value="F:DNA binding"/>
    <property type="evidence" value="ECO:0007669"/>
    <property type="project" value="UniProtKB-KW"/>
</dbReference>
<dbReference type="InterPro" id="IPR039422">
    <property type="entry name" value="MarR/SlyA-like"/>
</dbReference>
<gene>
    <name evidence="6" type="ORF">Raf01_71270</name>
</gene>
<evidence type="ECO:0000256" key="1">
    <source>
        <dbReference type="ARBA" id="ARBA00023015"/>
    </source>
</evidence>
<dbReference type="PANTHER" id="PTHR33164">
    <property type="entry name" value="TRANSCRIPTIONAL REGULATOR, MARR FAMILY"/>
    <property type="match status" value="1"/>
</dbReference>
<protein>
    <recommendedName>
        <fullName evidence="5">HTH marR-type domain-containing protein</fullName>
    </recommendedName>
</protein>
<evidence type="ECO:0000256" key="2">
    <source>
        <dbReference type="ARBA" id="ARBA00023125"/>
    </source>
</evidence>
<dbReference type="InterPro" id="IPR036390">
    <property type="entry name" value="WH_DNA-bd_sf"/>
</dbReference>
<dbReference type="GO" id="GO:0006950">
    <property type="term" value="P:response to stress"/>
    <property type="evidence" value="ECO:0007669"/>
    <property type="project" value="TreeGrafter"/>
</dbReference>
<dbReference type="PROSITE" id="PS01117">
    <property type="entry name" value="HTH_MARR_1"/>
    <property type="match status" value="1"/>
</dbReference>
<dbReference type="AlphaFoldDB" id="A0A8J3VU75"/>
<dbReference type="SMART" id="SM00347">
    <property type="entry name" value="HTH_MARR"/>
    <property type="match status" value="1"/>
</dbReference>
<dbReference type="SUPFAM" id="SSF46785">
    <property type="entry name" value="Winged helix' DNA-binding domain"/>
    <property type="match status" value="1"/>
</dbReference>
<dbReference type="Gene3D" id="1.10.10.10">
    <property type="entry name" value="Winged helix-like DNA-binding domain superfamily/Winged helix DNA-binding domain"/>
    <property type="match status" value="1"/>
</dbReference>
<evidence type="ECO:0000256" key="3">
    <source>
        <dbReference type="ARBA" id="ARBA00023163"/>
    </source>
</evidence>
<dbReference type="InterPro" id="IPR036388">
    <property type="entry name" value="WH-like_DNA-bd_sf"/>
</dbReference>
<organism evidence="6 7">
    <name type="scientific">Rugosimonospora africana</name>
    <dbReference type="NCBI Taxonomy" id="556532"/>
    <lineage>
        <taxon>Bacteria</taxon>
        <taxon>Bacillati</taxon>
        <taxon>Actinomycetota</taxon>
        <taxon>Actinomycetes</taxon>
        <taxon>Micromonosporales</taxon>
        <taxon>Micromonosporaceae</taxon>
        <taxon>Rugosimonospora</taxon>
    </lineage>
</organism>
<evidence type="ECO:0000313" key="6">
    <source>
        <dbReference type="EMBL" id="GIH18955.1"/>
    </source>
</evidence>
<comment type="caution">
    <text evidence="6">The sequence shown here is derived from an EMBL/GenBank/DDBJ whole genome shotgun (WGS) entry which is preliminary data.</text>
</comment>
<proteinExistence type="predicted"/>
<accession>A0A8J3VU75</accession>
<dbReference type="PROSITE" id="PS50995">
    <property type="entry name" value="HTH_MARR_2"/>
    <property type="match status" value="1"/>
</dbReference>
<dbReference type="PANTHER" id="PTHR33164:SF57">
    <property type="entry name" value="MARR-FAMILY TRANSCRIPTIONAL REGULATOR"/>
    <property type="match status" value="1"/>
</dbReference>
<dbReference type="GO" id="GO:0003700">
    <property type="term" value="F:DNA-binding transcription factor activity"/>
    <property type="evidence" value="ECO:0007669"/>
    <property type="project" value="InterPro"/>
</dbReference>
<dbReference type="Proteomes" id="UP000642748">
    <property type="component" value="Unassembled WGS sequence"/>
</dbReference>